<feature type="coiled-coil region" evidence="3">
    <location>
        <begin position="662"/>
        <end position="689"/>
    </location>
</feature>
<dbReference type="InterPro" id="IPR022812">
    <property type="entry name" value="Dynamin"/>
</dbReference>
<proteinExistence type="predicted"/>
<keyword evidence="3" id="KW-0175">Coiled coil</keyword>
<dbReference type="InterPro" id="IPR030381">
    <property type="entry name" value="G_DYNAMIN_dom"/>
</dbReference>
<name>A0AAN7HJV8_9PEZI</name>
<feature type="domain" description="Dynamin-type G" evidence="5">
    <location>
        <begin position="35"/>
        <end position="319"/>
    </location>
</feature>
<keyword evidence="2" id="KW-0342">GTP-binding</keyword>
<keyword evidence="7" id="KW-1185">Reference proteome</keyword>
<accession>A0AAN7HJV8</accession>
<dbReference type="InterPro" id="IPR001401">
    <property type="entry name" value="Dynamin_GTPase"/>
</dbReference>
<feature type="domain" description="GED" evidence="4">
    <location>
        <begin position="610"/>
        <end position="701"/>
    </location>
</feature>
<protein>
    <submittedName>
        <fullName evidence="6">Interferon-induced GTP-binding protein Mx</fullName>
    </submittedName>
</protein>
<gene>
    <name evidence="6" type="ORF">C7999DRAFT_17168</name>
</gene>
<dbReference type="Pfam" id="PF00350">
    <property type="entry name" value="Dynamin_N"/>
    <property type="match status" value="1"/>
</dbReference>
<dbReference type="InterPro" id="IPR020850">
    <property type="entry name" value="GED_dom"/>
</dbReference>
<dbReference type="GO" id="GO:0005525">
    <property type="term" value="F:GTP binding"/>
    <property type="evidence" value="ECO:0007669"/>
    <property type="project" value="InterPro"/>
</dbReference>
<evidence type="ECO:0000259" key="5">
    <source>
        <dbReference type="PROSITE" id="PS51718"/>
    </source>
</evidence>
<dbReference type="GO" id="GO:0003924">
    <property type="term" value="F:GTPase activity"/>
    <property type="evidence" value="ECO:0007669"/>
    <property type="project" value="InterPro"/>
</dbReference>
<dbReference type="SMART" id="SM00053">
    <property type="entry name" value="DYNc"/>
    <property type="match status" value="1"/>
</dbReference>
<dbReference type="GO" id="GO:0005739">
    <property type="term" value="C:mitochondrion"/>
    <property type="evidence" value="ECO:0007669"/>
    <property type="project" value="TreeGrafter"/>
</dbReference>
<dbReference type="CDD" id="cd08771">
    <property type="entry name" value="DLP_1"/>
    <property type="match status" value="1"/>
</dbReference>
<dbReference type="EMBL" id="MU857732">
    <property type="protein sequence ID" value="KAK4244578.1"/>
    <property type="molecule type" value="Genomic_DNA"/>
</dbReference>
<dbReference type="GO" id="GO:0000266">
    <property type="term" value="P:mitochondrial fission"/>
    <property type="evidence" value="ECO:0007669"/>
    <property type="project" value="TreeGrafter"/>
</dbReference>
<dbReference type="FunFam" id="3.40.50.300:FF:001425">
    <property type="entry name" value="Dynamin GTPase, putative"/>
    <property type="match status" value="1"/>
</dbReference>
<dbReference type="Pfam" id="PF01031">
    <property type="entry name" value="Dynamin_M"/>
    <property type="match status" value="1"/>
</dbReference>
<dbReference type="GO" id="GO:0016559">
    <property type="term" value="P:peroxisome fission"/>
    <property type="evidence" value="ECO:0007669"/>
    <property type="project" value="TreeGrafter"/>
</dbReference>
<dbReference type="AlphaFoldDB" id="A0AAN7HJV8"/>
<dbReference type="InterPro" id="IPR045063">
    <property type="entry name" value="Dynamin_N"/>
</dbReference>
<dbReference type="GO" id="GO:0016020">
    <property type="term" value="C:membrane"/>
    <property type="evidence" value="ECO:0007669"/>
    <property type="project" value="TreeGrafter"/>
</dbReference>
<evidence type="ECO:0000256" key="1">
    <source>
        <dbReference type="ARBA" id="ARBA00022741"/>
    </source>
</evidence>
<dbReference type="GO" id="GO:0005874">
    <property type="term" value="C:microtubule"/>
    <property type="evidence" value="ECO:0007669"/>
    <property type="project" value="TreeGrafter"/>
</dbReference>
<dbReference type="SUPFAM" id="SSF52540">
    <property type="entry name" value="P-loop containing nucleoside triphosphate hydrolases"/>
    <property type="match status" value="1"/>
</dbReference>
<dbReference type="Gene3D" id="1.20.120.1240">
    <property type="entry name" value="Dynamin, middle domain"/>
    <property type="match status" value="1"/>
</dbReference>
<dbReference type="PROSITE" id="PS51718">
    <property type="entry name" value="G_DYNAMIN_2"/>
    <property type="match status" value="1"/>
</dbReference>
<keyword evidence="1" id="KW-0547">Nucleotide-binding</keyword>
<evidence type="ECO:0000313" key="6">
    <source>
        <dbReference type="EMBL" id="KAK4244578.1"/>
    </source>
</evidence>
<sequence>MVTFASDSLTKLCSEDQLLLLDSIDRLRLQGINHYISLPQIIVCGDQSSGKSSVLEAISGVSFPVKSNLCTRFPTELVLRKAAYESVSVSIVPHESRTETERKALLAFAEELHGFDDLPNLVERAKIEMGITVHGRAFAKDILRIEVTGPNRPPLTIVDLPGLIHSETKSQTVSDVKLIQDVVQSYMKEPRSIILAVVSAKNDFANQVVLKLARAADPKGTRTLGVITKPDTLVPGGASEAMYVSLARNQEVEFRHGWHILKNMDSEKGASSLHTRDEEEAEFFRSGAWSALPYSCLGIDKLRSRLSKVLLQQITAELPSLMDEIDQKFKACKDQLERLGHPRATPEEQRRYLMDLSQSLQALVSSSTGGNYDSSFFTDARTELGYEQRIRAVVQNLNENFASEMSLRGHYRQITEPESEDEPHSSDQYGVVRISRDDFVDEIDKLMCKTRGRELPGTFNPMIVVDLFREQCRPWEAIARHHIEKVWGAASRFVNIVVEHAADTSTAKALRRLVIDPAMGRILDDMRAKTTELLSPHNSGHPITYNHYFTETLQKVRDRRRHGKSPEEILRKFFGGYLDSEQELSGYYNLRALAKSLEACRELNMRRFAANEALDCLDAYYKVAMKRFIDDVAVEVIEAKLMSALNKILSPMSVYEMSANDVARIAGESEETRAERDQLNKQLEVLRNGLATCKRFVGLRISGGRNIHTRANRY</sequence>
<evidence type="ECO:0000259" key="4">
    <source>
        <dbReference type="PROSITE" id="PS51388"/>
    </source>
</evidence>
<dbReference type="InterPro" id="IPR027417">
    <property type="entry name" value="P-loop_NTPase"/>
</dbReference>
<organism evidence="6 7">
    <name type="scientific">Corynascus novoguineensis</name>
    <dbReference type="NCBI Taxonomy" id="1126955"/>
    <lineage>
        <taxon>Eukaryota</taxon>
        <taxon>Fungi</taxon>
        <taxon>Dikarya</taxon>
        <taxon>Ascomycota</taxon>
        <taxon>Pezizomycotina</taxon>
        <taxon>Sordariomycetes</taxon>
        <taxon>Sordariomycetidae</taxon>
        <taxon>Sordariales</taxon>
        <taxon>Chaetomiaceae</taxon>
        <taxon>Corynascus</taxon>
    </lineage>
</organism>
<dbReference type="PROSITE" id="PS51388">
    <property type="entry name" value="GED"/>
    <property type="match status" value="1"/>
</dbReference>
<dbReference type="Proteomes" id="UP001303647">
    <property type="component" value="Unassembled WGS sequence"/>
</dbReference>
<reference evidence="6" key="1">
    <citation type="journal article" date="2023" name="Mol. Phylogenet. Evol.">
        <title>Genome-scale phylogeny and comparative genomics of the fungal order Sordariales.</title>
        <authorList>
            <person name="Hensen N."/>
            <person name="Bonometti L."/>
            <person name="Westerberg I."/>
            <person name="Brannstrom I.O."/>
            <person name="Guillou S."/>
            <person name="Cros-Aarteil S."/>
            <person name="Calhoun S."/>
            <person name="Haridas S."/>
            <person name="Kuo A."/>
            <person name="Mondo S."/>
            <person name="Pangilinan J."/>
            <person name="Riley R."/>
            <person name="LaButti K."/>
            <person name="Andreopoulos B."/>
            <person name="Lipzen A."/>
            <person name="Chen C."/>
            <person name="Yan M."/>
            <person name="Daum C."/>
            <person name="Ng V."/>
            <person name="Clum A."/>
            <person name="Steindorff A."/>
            <person name="Ohm R.A."/>
            <person name="Martin F."/>
            <person name="Silar P."/>
            <person name="Natvig D.O."/>
            <person name="Lalanne C."/>
            <person name="Gautier V."/>
            <person name="Ament-Velasquez S.L."/>
            <person name="Kruys A."/>
            <person name="Hutchinson M.I."/>
            <person name="Powell A.J."/>
            <person name="Barry K."/>
            <person name="Miller A.N."/>
            <person name="Grigoriev I.V."/>
            <person name="Debuchy R."/>
            <person name="Gladieux P."/>
            <person name="Hiltunen Thoren M."/>
            <person name="Johannesson H."/>
        </authorList>
    </citation>
    <scope>NUCLEOTIDE SEQUENCE</scope>
    <source>
        <strain evidence="6">CBS 359.72</strain>
    </source>
</reference>
<dbReference type="InterPro" id="IPR000375">
    <property type="entry name" value="Dynamin_stalk"/>
</dbReference>
<dbReference type="GO" id="GO:0006897">
    <property type="term" value="P:endocytosis"/>
    <property type="evidence" value="ECO:0007669"/>
    <property type="project" value="TreeGrafter"/>
</dbReference>
<reference evidence="6" key="2">
    <citation type="submission" date="2023-05" db="EMBL/GenBank/DDBJ databases">
        <authorList>
            <consortium name="Lawrence Berkeley National Laboratory"/>
            <person name="Steindorff A."/>
            <person name="Hensen N."/>
            <person name="Bonometti L."/>
            <person name="Westerberg I."/>
            <person name="Brannstrom I.O."/>
            <person name="Guillou S."/>
            <person name="Cros-Aarteil S."/>
            <person name="Calhoun S."/>
            <person name="Haridas S."/>
            <person name="Kuo A."/>
            <person name="Mondo S."/>
            <person name="Pangilinan J."/>
            <person name="Riley R."/>
            <person name="Labutti K."/>
            <person name="Andreopoulos B."/>
            <person name="Lipzen A."/>
            <person name="Chen C."/>
            <person name="Yanf M."/>
            <person name="Daum C."/>
            <person name="Ng V."/>
            <person name="Clum A."/>
            <person name="Ohm R."/>
            <person name="Martin F."/>
            <person name="Silar P."/>
            <person name="Natvig D."/>
            <person name="Lalanne C."/>
            <person name="Gautier V."/>
            <person name="Ament-Velasquez S.L."/>
            <person name="Kruys A."/>
            <person name="Hutchinson M.I."/>
            <person name="Powell A.J."/>
            <person name="Barry K."/>
            <person name="Miller A.N."/>
            <person name="Grigoriev I.V."/>
            <person name="Debuchy R."/>
            <person name="Gladieux P."/>
            <person name="Thoren M.H."/>
            <person name="Johannesson H."/>
        </authorList>
    </citation>
    <scope>NUCLEOTIDE SEQUENCE</scope>
    <source>
        <strain evidence="6">CBS 359.72</strain>
    </source>
</reference>
<evidence type="ECO:0000313" key="7">
    <source>
        <dbReference type="Proteomes" id="UP001303647"/>
    </source>
</evidence>
<dbReference type="PRINTS" id="PR00195">
    <property type="entry name" value="DYNAMIN"/>
</dbReference>
<evidence type="ECO:0000256" key="3">
    <source>
        <dbReference type="SAM" id="Coils"/>
    </source>
</evidence>
<comment type="caution">
    <text evidence="6">The sequence shown here is derived from an EMBL/GenBank/DDBJ whole genome shotgun (WGS) entry which is preliminary data.</text>
</comment>
<dbReference type="GO" id="GO:0008017">
    <property type="term" value="F:microtubule binding"/>
    <property type="evidence" value="ECO:0007669"/>
    <property type="project" value="TreeGrafter"/>
</dbReference>
<evidence type="ECO:0000256" key="2">
    <source>
        <dbReference type="ARBA" id="ARBA00023134"/>
    </source>
</evidence>
<dbReference type="PANTHER" id="PTHR11566">
    <property type="entry name" value="DYNAMIN"/>
    <property type="match status" value="1"/>
</dbReference>
<dbReference type="Gene3D" id="3.40.50.300">
    <property type="entry name" value="P-loop containing nucleotide triphosphate hydrolases"/>
    <property type="match status" value="1"/>
</dbReference>
<dbReference type="GO" id="GO:0048312">
    <property type="term" value="P:intracellular distribution of mitochondria"/>
    <property type="evidence" value="ECO:0007669"/>
    <property type="project" value="TreeGrafter"/>
</dbReference>
<dbReference type="PANTHER" id="PTHR11566:SF21">
    <property type="entry name" value="DYNAMIN RELATED PROTEIN 1, ISOFORM A"/>
    <property type="match status" value="1"/>
</dbReference>